<dbReference type="EMBL" id="PGTD01000023">
    <property type="protein sequence ID" value="PJE25652.1"/>
    <property type="molecule type" value="Genomic_DNA"/>
</dbReference>
<evidence type="ECO:0000313" key="3">
    <source>
        <dbReference type="EMBL" id="SNY53372.1"/>
    </source>
</evidence>
<dbReference type="EMBL" id="OBEA01000004">
    <property type="protein sequence ID" value="SNY53372.1"/>
    <property type="molecule type" value="Genomic_DNA"/>
</dbReference>
<dbReference type="Proteomes" id="UP000231655">
    <property type="component" value="Unassembled WGS sequence"/>
</dbReference>
<feature type="chain" id="PRO_5012560761" evidence="1">
    <location>
        <begin position="18"/>
        <end position="94"/>
    </location>
</feature>
<evidence type="ECO:0000313" key="2">
    <source>
        <dbReference type="EMBL" id="PJE25652.1"/>
    </source>
</evidence>
<accession>A0A285IZH1</accession>
<dbReference type="OrthoDB" id="8456571at2"/>
<organism evidence="3 4">
    <name type="scientific">Pseudooceanicola antarcticus</name>
    <dbReference type="NCBI Taxonomy" id="1247613"/>
    <lineage>
        <taxon>Bacteria</taxon>
        <taxon>Pseudomonadati</taxon>
        <taxon>Pseudomonadota</taxon>
        <taxon>Alphaproteobacteria</taxon>
        <taxon>Rhodobacterales</taxon>
        <taxon>Paracoccaceae</taxon>
        <taxon>Pseudooceanicola</taxon>
    </lineage>
</organism>
<reference evidence="3 4" key="1">
    <citation type="submission" date="2017-09" db="EMBL/GenBank/DDBJ databases">
        <authorList>
            <person name="Ehlers B."/>
            <person name="Leendertz F.H."/>
        </authorList>
    </citation>
    <scope>NUCLEOTIDE SEQUENCE [LARGE SCALE GENOMIC DNA]</scope>
    <source>
        <strain evidence="3 4">CGMCC 1.12662</strain>
    </source>
</reference>
<evidence type="ECO:0000313" key="4">
    <source>
        <dbReference type="Proteomes" id="UP000231655"/>
    </source>
</evidence>
<keyword evidence="1" id="KW-0732">Signal</keyword>
<sequence>MTRLALLLMLAPLAASAQTRPTDLIAADLGIEEAQFVACFADVRPDPGHAPSGPRQRANKAVLLPCLQAANPAITNAALDRVMDRYRPEGPMRK</sequence>
<name>A0A285IZH1_9RHOB</name>
<evidence type="ECO:0000313" key="5">
    <source>
        <dbReference type="Proteomes" id="UP000231702"/>
    </source>
</evidence>
<dbReference type="Proteomes" id="UP000231702">
    <property type="component" value="Unassembled WGS sequence"/>
</dbReference>
<feature type="signal peptide" evidence="1">
    <location>
        <begin position="1"/>
        <end position="17"/>
    </location>
</feature>
<protein>
    <submittedName>
        <fullName evidence="3">Uncharacterized protein</fullName>
    </submittedName>
</protein>
<proteinExistence type="predicted"/>
<reference evidence="2 5" key="2">
    <citation type="journal article" date="2018" name="Int. J. Syst. Evol. Microbiol.">
        <title>Pseudooceanicola lipolyticus sp. nov., a marine alphaproteobacterium, reclassification of Oceanicola flagellatus as Pseudooceanicola flagellatus comb. nov. and emended description of the genus Pseudooceanicola.</title>
        <authorList>
            <person name="Huang M.-M."/>
            <person name="Guo L.-L."/>
            <person name="Wu Y.-H."/>
            <person name="Lai Q.-L."/>
            <person name="Shao Z.-Z."/>
            <person name="Wang C.-S."/>
            <person name="Wu M."/>
            <person name="Xu X.-W."/>
        </authorList>
    </citation>
    <scope>NUCLEOTIDE SEQUENCE [LARGE SCALE GENOMIC DNA]</scope>
    <source>
        <strain evidence="2 5">Ar-45</strain>
    </source>
</reference>
<evidence type="ECO:0000256" key="1">
    <source>
        <dbReference type="SAM" id="SignalP"/>
    </source>
</evidence>
<dbReference type="RefSeq" id="WP_097146291.1">
    <property type="nucleotide sequence ID" value="NZ_OBEA01000004.1"/>
</dbReference>
<keyword evidence="5" id="KW-1185">Reference proteome</keyword>
<gene>
    <name evidence="2" type="ORF">CVM39_18215</name>
    <name evidence="3" type="ORF">SAMN06297129_2576</name>
</gene>
<dbReference type="AlphaFoldDB" id="A0A285IZH1"/>